<evidence type="ECO:0000256" key="1">
    <source>
        <dbReference type="SAM" id="MobiDB-lite"/>
    </source>
</evidence>
<dbReference type="Gene3D" id="3.10.180.10">
    <property type="entry name" value="2,3-Dihydroxybiphenyl 1,2-Dioxygenase, domain 1"/>
    <property type="match status" value="1"/>
</dbReference>
<dbReference type="OrthoDB" id="5186830at2"/>
<gene>
    <name evidence="2" type="ORF">IQ63_09460</name>
</gene>
<evidence type="ECO:0008006" key="4">
    <source>
        <dbReference type="Google" id="ProtNLM"/>
    </source>
</evidence>
<dbReference type="InterPro" id="IPR029068">
    <property type="entry name" value="Glyas_Bleomycin-R_OHBP_Dase"/>
</dbReference>
<protein>
    <recommendedName>
        <fullName evidence="4">Glyoxalase-like domain protein</fullName>
    </recommendedName>
</protein>
<organism evidence="2 3">
    <name type="scientific">Streptomyces acidiscabies</name>
    <dbReference type="NCBI Taxonomy" id="42234"/>
    <lineage>
        <taxon>Bacteria</taxon>
        <taxon>Bacillati</taxon>
        <taxon>Actinomycetota</taxon>
        <taxon>Actinomycetes</taxon>
        <taxon>Kitasatosporales</taxon>
        <taxon>Streptomycetaceae</taxon>
        <taxon>Streptomyces</taxon>
    </lineage>
</organism>
<feature type="compositionally biased region" description="Basic and acidic residues" evidence="1">
    <location>
        <begin position="90"/>
        <end position="104"/>
    </location>
</feature>
<dbReference type="Proteomes" id="UP000037151">
    <property type="component" value="Unassembled WGS sequence"/>
</dbReference>
<accession>A0A0L0KIF1</accession>
<name>A0A0L0KIF1_9ACTN</name>
<evidence type="ECO:0000313" key="2">
    <source>
        <dbReference type="EMBL" id="KND37613.1"/>
    </source>
</evidence>
<proteinExistence type="predicted"/>
<dbReference type="SUPFAM" id="SSF54593">
    <property type="entry name" value="Glyoxalase/Bleomycin resistance protein/Dihydroxybiphenyl dioxygenase"/>
    <property type="match status" value="1"/>
</dbReference>
<sequence length="104" mass="11588">MSNSNSARVTLLVLYTPQLDECRRFYENLGLRFTPERHGQGPDHYAAVLDDGTVFELYPARPDRRTDDLRLGLAIDGTTAVPPLAQGRHLLTDPDGRTVEVHAS</sequence>
<dbReference type="PATRIC" id="fig|42234.21.peg.1950"/>
<comment type="caution">
    <text evidence="2">The sequence shown here is derived from an EMBL/GenBank/DDBJ whole genome shotgun (WGS) entry which is preliminary data.</text>
</comment>
<evidence type="ECO:0000313" key="3">
    <source>
        <dbReference type="Proteomes" id="UP000037151"/>
    </source>
</evidence>
<feature type="region of interest" description="Disordered" evidence="1">
    <location>
        <begin position="85"/>
        <end position="104"/>
    </location>
</feature>
<dbReference type="EMBL" id="JPPY01000063">
    <property type="protein sequence ID" value="KND37613.1"/>
    <property type="molecule type" value="Genomic_DNA"/>
</dbReference>
<reference evidence="3" key="1">
    <citation type="submission" date="2014-07" db="EMBL/GenBank/DDBJ databases">
        <title>Genome sequencing of plant-pathogenic Streptomyces species.</title>
        <authorList>
            <person name="Harrison J."/>
            <person name="Sapp M."/>
            <person name="Thwaites R."/>
            <person name="Studholme D.J."/>
        </authorList>
    </citation>
    <scope>NUCLEOTIDE SEQUENCE [LARGE SCALE GENOMIC DNA]</scope>
    <source>
        <strain evidence="3">NCPPB 4445</strain>
    </source>
</reference>
<dbReference type="AlphaFoldDB" id="A0A0L0KIF1"/>
<dbReference type="RefSeq" id="WP_050370236.1">
    <property type="nucleotide sequence ID" value="NZ_KQ257813.1"/>
</dbReference>